<proteinExistence type="predicted"/>
<dbReference type="Proteomes" id="UP001589709">
    <property type="component" value="Unassembled WGS sequence"/>
</dbReference>
<accession>A0ABV5N564</accession>
<feature type="domain" description="4'-phosphopantetheinyl transferase" evidence="5">
    <location>
        <begin position="6"/>
        <end position="79"/>
    </location>
</feature>
<dbReference type="InterPro" id="IPR004568">
    <property type="entry name" value="Ppantetheine-prot_Trfase_dom"/>
</dbReference>
<dbReference type="EC" id="2.7.8.7" evidence="6"/>
<dbReference type="GO" id="GO:0008897">
    <property type="term" value="F:holo-[acyl-carrier-protein] synthase activity"/>
    <property type="evidence" value="ECO:0007669"/>
    <property type="project" value="UniProtKB-EC"/>
</dbReference>
<evidence type="ECO:0000313" key="6">
    <source>
        <dbReference type="EMBL" id="MFB9465398.1"/>
    </source>
</evidence>
<evidence type="ECO:0000256" key="2">
    <source>
        <dbReference type="ARBA" id="ARBA00022723"/>
    </source>
</evidence>
<sequence length="116" mass="12089">MRDSGAVFTGRERTHCRSRPDPDASLAGLLSAKEAFIKALSSMGGAPACTFPEIEVGHGPAGQPRLRLHGQIARWCQERNIAAELSISHTGGMAGAVVVLLARPTTSGTTSGEHPS</sequence>
<keyword evidence="7" id="KW-1185">Reference proteome</keyword>
<feature type="compositionally biased region" description="Basic and acidic residues" evidence="4">
    <location>
        <begin position="10"/>
        <end position="21"/>
    </location>
</feature>
<reference evidence="6 7" key="1">
    <citation type="submission" date="2024-09" db="EMBL/GenBank/DDBJ databases">
        <authorList>
            <person name="Sun Q."/>
            <person name="Mori K."/>
        </authorList>
    </citation>
    <scope>NUCLEOTIDE SEQUENCE [LARGE SCALE GENOMIC DNA]</scope>
    <source>
        <strain evidence="6 7">JCM 6917</strain>
    </source>
</reference>
<evidence type="ECO:0000313" key="7">
    <source>
        <dbReference type="Proteomes" id="UP001589709"/>
    </source>
</evidence>
<dbReference type="InterPro" id="IPR037143">
    <property type="entry name" value="4-PPantetheinyl_Trfase_dom_sf"/>
</dbReference>
<feature type="region of interest" description="Disordered" evidence="4">
    <location>
        <begin position="1"/>
        <end position="21"/>
    </location>
</feature>
<comment type="caution">
    <text evidence="6">The sequence shown here is derived from an EMBL/GenBank/DDBJ whole genome shotgun (WGS) entry which is preliminary data.</text>
</comment>
<evidence type="ECO:0000259" key="5">
    <source>
        <dbReference type="Pfam" id="PF01648"/>
    </source>
</evidence>
<dbReference type="EMBL" id="JBHMCY010000045">
    <property type="protein sequence ID" value="MFB9465398.1"/>
    <property type="molecule type" value="Genomic_DNA"/>
</dbReference>
<dbReference type="NCBIfam" id="TIGR00556">
    <property type="entry name" value="pantethn_trn"/>
    <property type="match status" value="1"/>
</dbReference>
<protein>
    <submittedName>
        <fullName evidence="6">Holo-ACP synthase</fullName>
        <ecNumber evidence="6">2.7.8.7</ecNumber>
    </submittedName>
</protein>
<evidence type="ECO:0000256" key="3">
    <source>
        <dbReference type="ARBA" id="ARBA00022842"/>
    </source>
</evidence>
<dbReference type="Gene3D" id="3.90.470.20">
    <property type="entry name" value="4'-phosphopantetheinyl transferase domain"/>
    <property type="match status" value="1"/>
</dbReference>
<name>A0ABV5N564_9ACTN</name>
<dbReference type="Pfam" id="PF01648">
    <property type="entry name" value="ACPS"/>
    <property type="match status" value="1"/>
</dbReference>
<keyword evidence="3" id="KW-0460">Magnesium</keyword>
<dbReference type="RefSeq" id="WP_381348228.1">
    <property type="nucleotide sequence ID" value="NZ_JBHMCY010000045.1"/>
</dbReference>
<keyword evidence="1 6" id="KW-0808">Transferase</keyword>
<keyword evidence="2" id="KW-0479">Metal-binding</keyword>
<evidence type="ECO:0000256" key="1">
    <source>
        <dbReference type="ARBA" id="ARBA00022679"/>
    </source>
</evidence>
<dbReference type="SUPFAM" id="SSF56214">
    <property type="entry name" value="4'-phosphopantetheinyl transferase"/>
    <property type="match status" value="1"/>
</dbReference>
<gene>
    <name evidence="6" type="ORF">ACFF45_22450</name>
</gene>
<organism evidence="6 7">
    <name type="scientific">Streptomyces cinereospinus</name>
    <dbReference type="NCBI Taxonomy" id="285561"/>
    <lineage>
        <taxon>Bacteria</taxon>
        <taxon>Bacillati</taxon>
        <taxon>Actinomycetota</taxon>
        <taxon>Actinomycetes</taxon>
        <taxon>Kitasatosporales</taxon>
        <taxon>Streptomycetaceae</taxon>
        <taxon>Streptomyces</taxon>
    </lineage>
</organism>
<dbReference type="InterPro" id="IPR008278">
    <property type="entry name" value="4-PPantetheinyl_Trfase_dom"/>
</dbReference>
<evidence type="ECO:0000256" key="4">
    <source>
        <dbReference type="SAM" id="MobiDB-lite"/>
    </source>
</evidence>